<proteinExistence type="predicted"/>
<reference evidence="1" key="1">
    <citation type="journal article" date="2014" name="Front. Microbiol.">
        <title>High frequency of phylogenetically diverse reductive dehalogenase-homologous genes in deep subseafloor sedimentary metagenomes.</title>
        <authorList>
            <person name="Kawai M."/>
            <person name="Futagami T."/>
            <person name="Toyoda A."/>
            <person name="Takaki Y."/>
            <person name="Nishi S."/>
            <person name="Hori S."/>
            <person name="Arai W."/>
            <person name="Tsubouchi T."/>
            <person name="Morono Y."/>
            <person name="Uchiyama I."/>
            <person name="Ito T."/>
            <person name="Fujiyama A."/>
            <person name="Inagaki F."/>
            <person name="Takami H."/>
        </authorList>
    </citation>
    <scope>NUCLEOTIDE SEQUENCE</scope>
    <source>
        <strain evidence="1">Expedition CK06-06</strain>
    </source>
</reference>
<evidence type="ECO:0000313" key="1">
    <source>
        <dbReference type="EMBL" id="GAJ16438.1"/>
    </source>
</evidence>
<dbReference type="EMBL" id="BARW01042759">
    <property type="protein sequence ID" value="GAJ16438.1"/>
    <property type="molecule type" value="Genomic_DNA"/>
</dbReference>
<name>X1UG10_9ZZZZ</name>
<accession>X1UG10</accession>
<feature type="non-terminal residue" evidence="1">
    <location>
        <position position="1"/>
    </location>
</feature>
<dbReference type="AlphaFoldDB" id="X1UG10"/>
<sequence>ATTIALRNKTLTEDEVNFAVQKIIDRILFLRICEDRGVEQYANLKTVHKHFLI</sequence>
<organism evidence="1">
    <name type="scientific">marine sediment metagenome</name>
    <dbReference type="NCBI Taxonomy" id="412755"/>
    <lineage>
        <taxon>unclassified sequences</taxon>
        <taxon>metagenomes</taxon>
        <taxon>ecological metagenomes</taxon>
    </lineage>
</organism>
<comment type="caution">
    <text evidence="1">The sequence shown here is derived from an EMBL/GenBank/DDBJ whole genome shotgun (WGS) entry which is preliminary data.</text>
</comment>
<feature type="non-terminal residue" evidence="1">
    <location>
        <position position="53"/>
    </location>
</feature>
<gene>
    <name evidence="1" type="ORF">S12H4_63143</name>
</gene>
<protein>
    <submittedName>
        <fullName evidence="1">Uncharacterized protein</fullName>
    </submittedName>
</protein>